<dbReference type="GO" id="GO:0006112">
    <property type="term" value="P:energy reserve metabolic process"/>
    <property type="evidence" value="ECO:0007669"/>
    <property type="project" value="InterPro"/>
</dbReference>
<organism evidence="6 7">
    <name type="scientific">Komagataella phaffii (strain ATCC 76273 / CBS 7435 / CECT 11047 / NRRL Y-11430 / Wegner 21-1)</name>
    <name type="common">Yeast</name>
    <name type="synonym">Pichia pastoris</name>
    <dbReference type="NCBI Taxonomy" id="981350"/>
    <lineage>
        <taxon>Eukaryota</taxon>
        <taxon>Fungi</taxon>
        <taxon>Dikarya</taxon>
        <taxon>Ascomycota</taxon>
        <taxon>Saccharomycotina</taxon>
        <taxon>Pichiomycetes</taxon>
        <taxon>Pichiales</taxon>
        <taxon>Pichiaceae</taxon>
        <taxon>Komagataella</taxon>
    </lineage>
</organism>
<accession>F2QMR4</accession>
<dbReference type="SMR" id="F2QMR4"/>
<dbReference type="Pfam" id="PF10843">
    <property type="entry name" value="RGI1"/>
    <property type="match status" value="1"/>
</dbReference>
<proteinExistence type="inferred from homology"/>
<protein>
    <recommendedName>
        <fullName evidence="4">Respiratory growth induced protein 1</fullName>
    </recommendedName>
</protein>
<sequence length="177" mass="21172">MGRRKSQAAAERNLEPIKISTDSIKKRPRRDSNEPPFKKFDDLEMFETYLKGESWDNDFDFLHARLDYYPPFIRNEIHDDPEKIKPTMNNKSKKFVRNLHHHVDKHLLKQINDMVGIEYKFKREEEKLPDGRLIWRYKDESDHGFEGLDRKWTVEVDVECSPNDPTVVVDMRSIPID</sequence>
<feature type="region of interest" description="Disordered" evidence="5">
    <location>
        <begin position="1"/>
        <end position="37"/>
    </location>
</feature>
<comment type="subcellular location">
    <subcellularLocation>
        <location evidence="2">Cell membrane</location>
        <topology evidence="2">Peripheral membrane protein</topology>
    </subcellularLocation>
</comment>
<reference evidence="6 7" key="1">
    <citation type="journal article" date="2011" name="J. Biotechnol.">
        <title>High-quality genome sequence of Pichia pastoris CBS7435.</title>
        <authorList>
            <person name="Kuberl A."/>
            <person name="Schneider J."/>
            <person name="Thallinger G.G."/>
            <person name="Anderl I."/>
            <person name="Wibberg D."/>
            <person name="Hajek T."/>
            <person name="Jaenicke S."/>
            <person name="Brinkrolf K."/>
            <person name="Goesmann A."/>
            <person name="Szczepanowski R."/>
            <person name="Puhler A."/>
            <person name="Schwab H."/>
            <person name="Glieder A."/>
            <person name="Pichler H."/>
        </authorList>
    </citation>
    <scope>NUCLEOTIDE SEQUENCE [LARGE SCALE GENOMIC DNA]</scope>
    <source>
        <strain evidence="7">ATCC 76273 / CBS 7435 / CECT 11047 / NRRL Y-11430 / Wegner 21-1</strain>
    </source>
</reference>
<dbReference type="EMBL" id="FR839628">
    <property type="protein sequence ID" value="CCA36869.1"/>
    <property type="molecule type" value="Genomic_DNA"/>
</dbReference>
<evidence type="ECO:0000313" key="6">
    <source>
        <dbReference type="EMBL" id="CCA36869.1"/>
    </source>
</evidence>
<dbReference type="GO" id="GO:0005886">
    <property type="term" value="C:plasma membrane"/>
    <property type="evidence" value="ECO:0007669"/>
    <property type="project" value="UniProtKB-SubCell"/>
</dbReference>
<name>F2QMR4_KOMPC</name>
<dbReference type="InterPro" id="IPR022554">
    <property type="entry name" value="RGI1"/>
</dbReference>
<comment type="similarity">
    <text evidence="3">Belongs to the RGI1 family.</text>
</comment>
<reference key="2">
    <citation type="submission" date="2011-04" db="EMBL/GenBank/DDBJ databases">
        <title>High-quality genome sequence of Pichia pastoris CBS 7435.</title>
        <authorList>
            <person name="Kueberl A."/>
            <person name="Schneider J."/>
            <person name="Thallinger G.G."/>
            <person name="Anderl I."/>
            <person name="Wibberg D."/>
            <person name="Hajek T."/>
            <person name="Jaenicke S."/>
            <person name="Brinkrolf K."/>
            <person name="Goesmann A."/>
            <person name="Szczepanowski R."/>
            <person name="Puehler A."/>
            <person name="Schwab H."/>
            <person name="Glieder A."/>
            <person name="Pichler H."/>
        </authorList>
    </citation>
    <scope>NUCLEOTIDE SEQUENCE</scope>
    <source>
        <strain>CBS 7435</strain>
    </source>
</reference>
<evidence type="ECO:0000256" key="1">
    <source>
        <dbReference type="ARBA" id="ARBA00003033"/>
    </source>
</evidence>
<comment type="function">
    <text evidence="1">Involved in the control of energetic metabolism and significantly contribute to cell fitness, especially under respiratory growth conditions.</text>
</comment>
<dbReference type="AlphaFoldDB" id="F2QMR4"/>
<evidence type="ECO:0000256" key="2">
    <source>
        <dbReference type="ARBA" id="ARBA00004202"/>
    </source>
</evidence>
<evidence type="ECO:0000256" key="3">
    <source>
        <dbReference type="ARBA" id="ARBA00009268"/>
    </source>
</evidence>
<dbReference type="Gene3D" id="3.40.1000.40">
    <property type="entry name" value="Respiratory growth induced protein 1"/>
    <property type="match status" value="1"/>
</dbReference>
<dbReference type="Proteomes" id="UP000006853">
    <property type="component" value="Chromosome 1"/>
</dbReference>
<dbReference type="InterPro" id="IPR038235">
    <property type="entry name" value="RGI1_sf"/>
</dbReference>
<evidence type="ECO:0000256" key="5">
    <source>
        <dbReference type="SAM" id="MobiDB-lite"/>
    </source>
</evidence>
<gene>
    <name evidence="6" type="ordered locus">PP7435_Chr1-0726</name>
</gene>
<keyword evidence="7" id="KW-1185">Reference proteome</keyword>
<evidence type="ECO:0000313" key="7">
    <source>
        <dbReference type="Proteomes" id="UP000006853"/>
    </source>
</evidence>
<reference evidence="6 7" key="3">
    <citation type="journal article" date="2016" name="FEMS Yeast Res.">
        <title>Curation of the genome annotation of Pichia pastoris (Komagataella phaffii) CBS7435 from gene level to protein function.</title>
        <authorList>
            <person name="Valli M."/>
            <person name="Tatto N.E."/>
            <person name="Peymann A."/>
            <person name="Gruber C."/>
            <person name="Landes N."/>
            <person name="Ekker H."/>
            <person name="Thallinger G.G."/>
            <person name="Mattanovich D."/>
            <person name="Gasser B."/>
            <person name="Graf A.B."/>
        </authorList>
    </citation>
    <scope>GENOME REANNOTATION</scope>
    <source>
        <strain evidence="6 7">ATCC 76273 / CBS 7435 / CECT 11047 / NRRL Y-11430 / Wegner 21-1</strain>
    </source>
</reference>
<dbReference type="HOGENOM" id="CLU_118207_0_0_1"/>
<evidence type="ECO:0000256" key="4">
    <source>
        <dbReference type="ARBA" id="ARBA00021474"/>
    </source>
</evidence>